<feature type="chain" id="PRO_5026149417" evidence="5">
    <location>
        <begin position="23"/>
        <end position="174"/>
    </location>
</feature>
<keyword evidence="7" id="KW-1185">Reference proteome</keyword>
<dbReference type="EMBL" id="MU005650">
    <property type="protein sequence ID" value="KAF2675746.1"/>
    <property type="molecule type" value="Genomic_DNA"/>
</dbReference>
<dbReference type="SUPFAM" id="SSF56399">
    <property type="entry name" value="ADP-ribosylation"/>
    <property type="match status" value="1"/>
</dbReference>
<evidence type="ECO:0000256" key="5">
    <source>
        <dbReference type="SAM" id="SignalP"/>
    </source>
</evidence>
<accession>A0A6G1IC18</accession>
<keyword evidence="4" id="KW-1015">Disulfide bond</keyword>
<keyword evidence="2 5" id="KW-0732">Signal</keyword>
<keyword evidence="3" id="KW-0843">Virulence</keyword>
<dbReference type="AlphaFoldDB" id="A0A6G1IC18"/>
<evidence type="ECO:0000256" key="4">
    <source>
        <dbReference type="ARBA" id="ARBA00023157"/>
    </source>
</evidence>
<evidence type="ECO:0000256" key="2">
    <source>
        <dbReference type="ARBA" id="ARBA00022729"/>
    </source>
</evidence>
<gene>
    <name evidence="6" type="ORF">K458DRAFT_352901</name>
</gene>
<dbReference type="OrthoDB" id="3767032at2759"/>
<protein>
    <submittedName>
        <fullName evidence="6">ADP-ribosylation</fullName>
    </submittedName>
</protein>
<dbReference type="Proteomes" id="UP000799291">
    <property type="component" value="Unassembled WGS sequence"/>
</dbReference>
<dbReference type="InterPro" id="IPR001144">
    <property type="entry name" value="Enterotoxin_A"/>
</dbReference>
<dbReference type="GO" id="GO:0090729">
    <property type="term" value="F:toxin activity"/>
    <property type="evidence" value="ECO:0007669"/>
    <property type="project" value="UniProtKB-KW"/>
</dbReference>
<evidence type="ECO:0000313" key="7">
    <source>
        <dbReference type="Proteomes" id="UP000799291"/>
    </source>
</evidence>
<feature type="signal peptide" evidence="5">
    <location>
        <begin position="1"/>
        <end position="22"/>
    </location>
</feature>
<evidence type="ECO:0000313" key="6">
    <source>
        <dbReference type="EMBL" id="KAF2675746.1"/>
    </source>
</evidence>
<reference evidence="6" key="1">
    <citation type="journal article" date="2020" name="Stud. Mycol.">
        <title>101 Dothideomycetes genomes: a test case for predicting lifestyles and emergence of pathogens.</title>
        <authorList>
            <person name="Haridas S."/>
            <person name="Albert R."/>
            <person name="Binder M."/>
            <person name="Bloem J."/>
            <person name="Labutti K."/>
            <person name="Salamov A."/>
            <person name="Andreopoulos B."/>
            <person name="Baker S."/>
            <person name="Barry K."/>
            <person name="Bills G."/>
            <person name="Bluhm B."/>
            <person name="Cannon C."/>
            <person name="Castanera R."/>
            <person name="Culley D."/>
            <person name="Daum C."/>
            <person name="Ezra D."/>
            <person name="Gonzalez J."/>
            <person name="Henrissat B."/>
            <person name="Kuo A."/>
            <person name="Liang C."/>
            <person name="Lipzen A."/>
            <person name="Lutzoni F."/>
            <person name="Magnuson J."/>
            <person name="Mondo S."/>
            <person name="Nolan M."/>
            <person name="Ohm R."/>
            <person name="Pangilinan J."/>
            <person name="Park H.-J."/>
            <person name="Ramirez L."/>
            <person name="Alfaro M."/>
            <person name="Sun H."/>
            <person name="Tritt A."/>
            <person name="Yoshinaga Y."/>
            <person name="Zwiers L.-H."/>
            <person name="Turgeon B."/>
            <person name="Goodwin S."/>
            <person name="Spatafora J."/>
            <person name="Crous P."/>
            <person name="Grigoriev I."/>
        </authorList>
    </citation>
    <scope>NUCLEOTIDE SEQUENCE</scope>
    <source>
        <strain evidence="6">CBS 122367</strain>
    </source>
</reference>
<keyword evidence="1" id="KW-0800">Toxin</keyword>
<evidence type="ECO:0000256" key="3">
    <source>
        <dbReference type="ARBA" id="ARBA00023026"/>
    </source>
</evidence>
<name>A0A6G1IC18_9PLEO</name>
<proteinExistence type="predicted"/>
<organism evidence="6 7">
    <name type="scientific">Lentithecium fluviatile CBS 122367</name>
    <dbReference type="NCBI Taxonomy" id="1168545"/>
    <lineage>
        <taxon>Eukaryota</taxon>
        <taxon>Fungi</taxon>
        <taxon>Dikarya</taxon>
        <taxon>Ascomycota</taxon>
        <taxon>Pezizomycotina</taxon>
        <taxon>Dothideomycetes</taxon>
        <taxon>Pleosporomycetidae</taxon>
        <taxon>Pleosporales</taxon>
        <taxon>Massarineae</taxon>
        <taxon>Lentitheciaceae</taxon>
        <taxon>Lentithecium</taxon>
    </lineage>
</organism>
<evidence type="ECO:0000256" key="1">
    <source>
        <dbReference type="ARBA" id="ARBA00022656"/>
    </source>
</evidence>
<dbReference type="Gene3D" id="3.90.210.10">
    <property type="entry name" value="Heat-Labile Enterotoxin, subunit A"/>
    <property type="match status" value="1"/>
</dbReference>
<dbReference type="Pfam" id="PF01375">
    <property type="entry name" value="Enterotoxin_a"/>
    <property type="match status" value="1"/>
</dbReference>
<sequence>MFGHSRIVYFAAFLALLAPALADVYRMDFRSPAEIQDDEGFVARDPDGDGSVIEHVKNKLGDDDPWISTTTDYSVAKGGALSPSEVYVYYISENGIKFVDTIQAFKDAGEEHPSPGEKEWSVRGKIDWDSIIKWDVIKRGKVIKTVTRDDFEDGEEDDDKKRSVPLVRSVKFRA</sequence>